<name>A0A180H5D3_PUCT1</name>
<reference evidence="1" key="1">
    <citation type="submission" date="2009-11" db="EMBL/GenBank/DDBJ databases">
        <authorList>
            <consortium name="The Broad Institute Genome Sequencing Platform"/>
            <person name="Ward D."/>
            <person name="Feldgarden M."/>
            <person name="Earl A."/>
            <person name="Young S.K."/>
            <person name="Zeng Q."/>
            <person name="Koehrsen M."/>
            <person name="Alvarado L."/>
            <person name="Berlin A."/>
            <person name="Bochicchio J."/>
            <person name="Borenstein D."/>
            <person name="Chapman S.B."/>
            <person name="Chen Z."/>
            <person name="Engels R."/>
            <person name="Freedman E."/>
            <person name="Gellesch M."/>
            <person name="Goldberg J."/>
            <person name="Griggs A."/>
            <person name="Gujja S."/>
            <person name="Heilman E."/>
            <person name="Heiman D."/>
            <person name="Hepburn T."/>
            <person name="Howarth C."/>
            <person name="Jen D."/>
            <person name="Larson L."/>
            <person name="Lewis B."/>
            <person name="Mehta T."/>
            <person name="Park D."/>
            <person name="Pearson M."/>
            <person name="Roberts A."/>
            <person name="Saif S."/>
            <person name="Shea T."/>
            <person name="Shenoy N."/>
            <person name="Sisk P."/>
            <person name="Stolte C."/>
            <person name="Sykes S."/>
            <person name="Thomson T."/>
            <person name="Walk T."/>
            <person name="White J."/>
            <person name="Yandava C."/>
            <person name="Izard J."/>
            <person name="Baranova O.V."/>
            <person name="Blanton J.M."/>
            <person name="Tanner A.C."/>
            <person name="Dewhirst F.E."/>
            <person name="Haas B."/>
            <person name="Nusbaum C."/>
            <person name="Birren B."/>
        </authorList>
    </citation>
    <scope>NUCLEOTIDE SEQUENCE [LARGE SCALE GENOMIC DNA]</scope>
    <source>
        <strain evidence="1">1-1 BBBD Race 1</strain>
    </source>
</reference>
<evidence type="ECO:0000313" key="1">
    <source>
        <dbReference type="EMBL" id="OAV99868.1"/>
    </source>
</evidence>
<protein>
    <submittedName>
        <fullName evidence="1 2">Uncharacterized protein</fullName>
    </submittedName>
</protein>
<sequence>MNVEYDQFHPAYPDPTNADCYIPLTSDNINIWAKAMCSCVDGVSLTPPPSLLKYETRKGKAKSKLSKDTSAGARNNYFVEFANWIANHQARNVHASPPSSVHGATPNQLVDYLVFVSIAPHKREELLTTLLEHNVELCLYSLYSMLQK</sequence>
<keyword evidence="3" id="KW-1185">Reference proteome</keyword>
<dbReference type="VEuPathDB" id="FungiDB:PTTG_25081"/>
<evidence type="ECO:0000313" key="3">
    <source>
        <dbReference type="Proteomes" id="UP000005240"/>
    </source>
</evidence>
<reference evidence="2" key="4">
    <citation type="submission" date="2025-05" db="UniProtKB">
        <authorList>
            <consortium name="EnsemblFungi"/>
        </authorList>
    </citation>
    <scope>IDENTIFICATION</scope>
    <source>
        <strain evidence="2">isolate 1-1 / race 1 (BBBD)</strain>
    </source>
</reference>
<reference evidence="1" key="2">
    <citation type="submission" date="2016-05" db="EMBL/GenBank/DDBJ databases">
        <title>Comparative analysis highlights variable genome content of wheat rusts and divergence of the mating loci.</title>
        <authorList>
            <person name="Cuomo C.A."/>
            <person name="Bakkeren G."/>
            <person name="Szabo L."/>
            <person name="Khalil H."/>
            <person name="Joly D."/>
            <person name="Goldberg J."/>
            <person name="Young S."/>
            <person name="Zeng Q."/>
            <person name="Fellers J."/>
        </authorList>
    </citation>
    <scope>NUCLEOTIDE SEQUENCE [LARGE SCALE GENOMIC DNA]</scope>
    <source>
        <strain evidence="1">1-1 BBBD Race 1</strain>
    </source>
</reference>
<dbReference type="Proteomes" id="UP000005240">
    <property type="component" value="Unassembled WGS sequence"/>
</dbReference>
<accession>A0A180H5D3</accession>
<dbReference type="EnsemblFungi" id="PTTG_25081-t43_1">
    <property type="protein sequence ID" value="PTTG_25081-t43_1-p1"/>
    <property type="gene ID" value="PTTG_25081"/>
</dbReference>
<dbReference type="AlphaFoldDB" id="A0A180H5D3"/>
<gene>
    <name evidence="1" type="ORF">PTTG_25081</name>
</gene>
<evidence type="ECO:0000313" key="2">
    <source>
        <dbReference type="EnsemblFungi" id="PTTG_25081-t43_1-p1"/>
    </source>
</evidence>
<dbReference type="EMBL" id="ADAS02000001">
    <property type="protein sequence ID" value="OAV99868.1"/>
    <property type="molecule type" value="Genomic_DNA"/>
</dbReference>
<proteinExistence type="predicted"/>
<reference evidence="2 3" key="3">
    <citation type="journal article" date="2017" name="G3 (Bethesda)">
        <title>Comparative analysis highlights variable genome content of wheat rusts and divergence of the mating loci.</title>
        <authorList>
            <person name="Cuomo C.A."/>
            <person name="Bakkeren G."/>
            <person name="Khalil H.B."/>
            <person name="Panwar V."/>
            <person name="Joly D."/>
            <person name="Linning R."/>
            <person name="Sakthikumar S."/>
            <person name="Song X."/>
            <person name="Adiconis X."/>
            <person name="Fan L."/>
            <person name="Goldberg J.M."/>
            <person name="Levin J.Z."/>
            <person name="Young S."/>
            <person name="Zeng Q."/>
            <person name="Anikster Y."/>
            <person name="Bruce M."/>
            <person name="Wang M."/>
            <person name="Yin C."/>
            <person name="McCallum B."/>
            <person name="Szabo L.J."/>
            <person name="Hulbert S."/>
            <person name="Chen X."/>
            <person name="Fellers J.P."/>
        </authorList>
    </citation>
    <scope>NUCLEOTIDE SEQUENCE</scope>
    <source>
        <strain evidence="2">isolate 1-1 / race 1 (BBBD)</strain>
        <strain evidence="3">Isolate 1-1 / race 1 (BBBD)</strain>
    </source>
</reference>
<organism evidence="1">
    <name type="scientific">Puccinia triticina (isolate 1-1 / race 1 (BBBD))</name>
    <name type="common">Brown leaf rust fungus</name>
    <dbReference type="NCBI Taxonomy" id="630390"/>
    <lineage>
        <taxon>Eukaryota</taxon>
        <taxon>Fungi</taxon>
        <taxon>Dikarya</taxon>
        <taxon>Basidiomycota</taxon>
        <taxon>Pucciniomycotina</taxon>
        <taxon>Pucciniomycetes</taxon>
        <taxon>Pucciniales</taxon>
        <taxon>Pucciniaceae</taxon>
        <taxon>Puccinia</taxon>
    </lineage>
</organism>